<dbReference type="Pfam" id="PF17963">
    <property type="entry name" value="Big_9"/>
    <property type="match status" value="2"/>
</dbReference>
<dbReference type="EMBL" id="BARW01028623">
    <property type="protein sequence ID" value="GAJ14708.1"/>
    <property type="molecule type" value="Genomic_DNA"/>
</dbReference>
<dbReference type="AlphaFoldDB" id="X1UAZ7"/>
<dbReference type="InterPro" id="IPR035986">
    <property type="entry name" value="PKD_dom_sf"/>
</dbReference>
<accession>X1UAZ7</accession>
<organism evidence="2">
    <name type="scientific">marine sediment metagenome</name>
    <dbReference type="NCBI Taxonomy" id="412755"/>
    <lineage>
        <taxon>unclassified sequences</taxon>
        <taxon>metagenomes</taxon>
        <taxon>ecological metagenomes</taxon>
    </lineage>
</organism>
<reference evidence="2" key="1">
    <citation type="journal article" date="2014" name="Front. Microbiol.">
        <title>High frequency of phylogenetically diverse reductive dehalogenase-homologous genes in deep subseafloor sedimentary metagenomes.</title>
        <authorList>
            <person name="Kawai M."/>
            <person name="Futagami T."/>
            <person name="Toyoda A."/>
            <person name="Takaki Y."/>
            <person name="Nishi S."/>
            <person name="Hori S."/>
            <person name="Arai W."/>
            <person name="Tsubouchi T."/>
            <person name="Morono Y."/>
            <person name="Uchiyama I."/>
            <person name="Ito T."/>
            <person name="Fujiyama A."/>
            <person name="Inagaki F."/>
            <person name="Takami H."/>
        </authorList>
    </citation>
    <scope>NUCLEOTIDE SEQUENCE</scope>
    <source>
        <strain evidence="2">Expedition CK06-06</strain>
    </source>
</reference>
<gene>
    <name evidence="2" type="ORF">S12H4_46175</name>
</gene>
<evidence type="ECO:0000259" key="1">
    <source>
        <dbReference type="PROSITE" id="PS50835"/>
    </source>
</evidence>
<dbReference type="Gene3D" id="2.60.40.10">
    <property type="entry name" value="Immunoglobulins"/>
    <property type="match status" value="2"/>
</dbReference>
<sequence length="164" mass="16452">DVRRGESVAIKCVASDPDGDELNYQWSASGGDISGQGATVTWTAPDRSGGYVISVRVTDGRGGEAVMELSVSAAPNSPPVVESLAAAQASVGRGESVAIKCVASDPDGDELSYQWSVSGGDISGQGAIVTWTAPGRSGGYVISVRVTDGWGGEASGELDIGCGG</sequence>
<dbReference type="InterPro" id="IPR013783">
    <property type="entry name" value="Ig-like_fold"/>
</dbReference>
<comment type="caution">
    <text evidence="2">The sequence shown here is derived from an EMBL/GenBank/DDBJ whole genome shotgun (WGS) entry which is preliminary data.</text>
</comment>
<protein>
    <recommendedName>
        <fullName evidence="1">Ig-like domain-containing protein</fullName>
    </recommendedName>
</protein>
<proteinExistence type="predicted"/>
<name>X1UAZ7_9ZZZZ</name>
<feature type="domain" description="Ig-like" evidence="1">
    <location>
        <begin position="78"/>
        <end position="119"/>
    </location>
</feature>
<evidence type="ECO:0000313" key="2">
    <source>
        <dbReference type="EMBL" id="GAJ14708.1"/>
    </source>
</evidence>
<dbReference type="PROSITE" id="PS50835">
    <property type="entry name" value="IG_LIKE"/>
    <property type="match status" value="1"/>
</dbReference>
<feature type="non-terminal residue" evidence="2">
    <location>
        <position position="1"/>
    </location>
</feature>
<dbReference type="InterPro" id="IPR007110">
    <property type="entry name" value="Ig-like_dom"/>
</dbReference>
<dbReference type="SUPFAM" id="SSF49299">
    <property type="entry name" value="PKD domain"/>
    <property type="match status" value="2"/>
</dbReference>